<evidence type="ECO:0000259" key="1">
    <source>
        <dbReference type="Pfam" id="PF09917"/>
    </source>
</evidence>
<protein>
    <submittedName>
        <fullName evidence="2">DUF2147 domain-containing protein</fullName>
    </submittedName>
</protein>
<dbReference type="Pfam" id="PF09917">
    <property type="entry name" value="DUF2147"/>
    <property type="match status" value="1"/>
</dbReference>
<dbReference type="PANTHER" id="PTHR36919">
    <property type="entry name" value="BLR1215 PROTEIN"/>
    <property type="match status" value="1"/>
</dbReference>
<gene>
    <name evidence="2" type="ORF">HN018_06590</name>
</gene>
<dbReference type="PANTHER" id="PTHR36919:SF2">
    <property type="entry name" value="BLL6627 PROTEIN"/>
    <property type="match status" value="1"/>
</dbReference>
<dbReference type="InterPro" id="IPR019223">
    <property type="entry name" value="DUF2147"/>
</dbReference>
<keyword evidence="3" id="KW-1185">Reference proteome</keyword>
<dbReference type="RefSeq" id="WP_171834736.1">
    <property type="nucleotide sequence ID" value="NZ_CP053708.1"/>
</dbReference>
<sequence>MAEARRRLSMQPWLVSCLAGLVIGVAVVPAHAEPPLPASAVLGRWLTSDGDGVFQLERCGPALCGWLVGMRYTGTMPLDVWKRPQCGMSLLSGFEPGDEPGRWNGRILDPDNGRTYQAEIWSPAPDVLKLRGYLLMPMFGETQVWSRYRGTIGPACKLPG</sequence>
<reference evidence="2 3" key="1">
    <citation type="journal article" date="2014" name="World J. Microbiol. Biotechnol.">
        <title>Biodiversity and physiological characteristics of Antarctic and Arctic lichens-associated bacteria.</title>
        <authorList>
            <person name="Lee Y.M."/>
            <person name="Kim E.H."/>
            <person name="Lee H.K."/>
            <person name="Hong S.G."/>
        </authorList>
    </citation>
    <scope>NUCLEOTIDE SEQUENCE [LARGE SCALE GENOMIC DNA]</scope>
    <source>
        <strain evidence="2 3">PAMC 26569</strain>
    </source>
</reference>
<name>A0A6M8HMW2_9PROT</name>
<evidence type="ECO:0000313" key="3">
    <source>
        <dbReference type="Proteomes" id="UP000500767"/>
    </source>
</evidence>
<accession>A0A6M8HMW2</accession>
<organism evidence="2 3">
    <name type="scientific">Lichenicola cladoniae</name>
    <dbReference type="NCBI Taxonomy" id="1484109"/>
    <lineage>
        <taxon>Bacteria</taxon>
        <taxon>Pseudomonadati</taxon>
        <taxon>Pseudomonadota</taxon>
        <taxon>Alphaproteobacteria</taxon>
        <taxon>Acetobacterales</taxon>
        <taxon>Acetobacteraceae</taxon>
        <taxon>Lichenicola</taxon>
    </lineage>
</organism>
<dbReference type="Proteomes" id="UP000500767">
    <property type="component" value="Chromosome"/>
</dbReference>
<dbReference type="AlphaFoldDB" id="A0A6M8HMW2"/>
<dbReference type="KEGG" id="lck:HN018_06590"/>
<proteinExistence type="predicted"/>
<evidence type="ECO:0000313" key="2">
    <source>
        <dbReference type="EMBL" id="QKE89749.1"/>
    </source>
</evidence>
<dbReference type="EMBL" id="CP053708">
    <property type="protein sequence ID" value="QKE89749.1"/>
    <property type="molecule type" value="Genomic_DNA"/>
</dbReference>
<feature type="domain" description="DUF2147" evidence="1">
    <location>
        <begin position="43"/>
        <end position="147"/>
    </location>
</feature>
<dbReference type="Gene3D" id="2.40.128.520">
    <property type="match status" value="1"/>
</dbReference>